<protein>
    <submittedName>
        <fullName evidence="1">Uncharacterized protein</fullName>
    </submittedName>
</protein>
<keyword evidence="2" id="KW-1185">Reference proteome</keyword>
<reference evidence="1 2" key="1">
    <citation type="submission" date="2023-09" db="EMBL/GenBank/DDBJ databases">
        <authorList>
            <person name="Qi X."/>
        </authorList>
    </citation>
    <scope>NUCLEOTIDE SEQUENCE [LARGE SCALE GENOMIC DNA]</scope>
    <source>
        <strain evidence="1 2">S1-1</strain>
    </source>
</reference>
<dbReference type="Proteomes" id="UP001301442">
    <property type="component" value="Chromosome"/>
</dbReference>
<evidence type="ECO:0000313" key="1">
    <source>
        <dbReference type="EMBL" id="WOH39011.1"/>
    </source>
</evidence>
<name>A0ABZ0GTB9_9GAMM</name>
<dbReference type="RefSeq" id="WP_348397777.1">
    <property type="nucleotide sequence ID" value="NZ_CP136600.1"/>
</dbReference>
<gene>
    <name evidence="1" type="ORF">RI844_07255</name>
</gene>
<evidence type="ECO:0000313" key="2">
    <source>
        <dbReference type="Proteomes" id="UP001301442"/>
    </source>
</evidence>
<accession>A0ABZ0GTB9</accession>
<organism evidence="1 2">
    <name type="scientific">Thalassotalea fonticola</name>
    <dbReference type="NCBI Taxonomy" id="3065649"/>
    <lineage>
        <taxon>Bacteria</taxon>
        <taxon>Pseudomonadati</taxon>
        <taxon>Pseudomonadota</taxon>
        <taxon>Gammaproteobacteria</taxon>
        <taxon>Alteromonadales</taxon>
        <taxon>Colwelliaceae</taxon>
        <taxon>Thalassotalea</taxon>
    </lineage>
</organism>
<proteinExistence type="predicted"/>
<sequence length="44" mass="4933">MTISMDTQYPNEPGMTEPSMTKYDSVITAQAVIHKSLDTRTSRV</sequence>
<dbReference type="EMBL" id="CP136600">
    <property type="protein sequence ID" value="WOH39011.1"/>
    <property type="molecule type" value="Genomic_DNA"/>
</dbReference>